<dbReference type="KEGG" id="mlil:QLS71_017080"/>
<protein>
    <submittedName>
        <fullName evidence="3">Uncharacterized protein</fullName>
    </submittedName>
</protein>
<proteinExistence type="predicted"/>
<keyword evidence="1" id="KW-1133">Transmembrane helix</keyword>
<sequence length="119" mass="13033">MKIITTFLIVFFMSSSMSHAQFISNDGEWHVLAGAVISATTYAIVYSITKNKKKAFWYSLSTSVLAGIAKEVYDSTKPFNNFDPADVAATSVGALTTSVTLSLFVGKRNRKRKNIALVN</sequence>
<organism evidence="3 4">
    <name type="scientific">Mariniflexile litorale</name>
    <dbReference type="NCBI Taxonomy" id="3045158"/>
    <lineage>
        <taxon>Bacteria</taxon>
        <taxon>Pseudomonadati</taxon>
        <taxon>Bacteroidota</taxon>
        <taxon>Flavobacteriia</taxon>
        <taxon>Flavobacteriales</taxon>
        <taxon>Flavobacteriaceae</taxon>
        <taxon>Mariniflexile</taxon>
    </lineage>
</organism>
<feature type="transmembrane region" description="Helical" evidence="1">
    <location>
        <begin position="30"/>
        <end position="48"/>
    </location>
</feature>
<feature type="signal peptide" evidence="2">
    <location>
        <begin position="1"/>
        <end position="20"/>
    </location>
</feature>
<dbReference type="Proteomes" id="UP001224325">
    <property type="component" value="Chromosome"/>
</dbReference>
<dbReference type="RefSeq" id="WP_308991997.1">
    <property type="nucleotide sequence ID" value="NZ_CP155618.1"/>
</dbReference>
<keyword evidence="4" id="KW-1185">Reference proteome</keyword>
<accession>A0AAU7EF02</accession>
<feature type="chain" id="PRO_5043907723" evidence="2">
    <location>
        <begin position="21"/>
        <end position="119"/>
    </location>
</feature>
<dbReference type="AlphaFoldDB" id="A0AAU7EF02"/>
<evidence type="ECO:0000313" key="4">
    <source>
        <dbReference type="Proteomes" id="UP001224325"/>
    </source>
</evidence>
<evidence type="ECO:0000256" key="1">
    <source>
        <dbReference type="SAM" id="Phobius"/>
    </source>
</evidence>
<gene>
    <name evidence="3" type="ORF">QLS71_017080</name>
</gene>
<dbReference type="EMBL" id="CP155618">
    <property type="protein sequence ID" value="XBL14021.1"/>
    <property type="molecule type" value="Genomic_DNA"/>
</dbReference>
<evidence type="ECO:0000313" key="3">
    <source>
        <dbReference type="EMBL" id="XBL14021.1"/>
    </source>
</evidence>
<keyword evidence="1" id="KW-0472">Membrane</keyword>
<name>A0AAU7EF02_9FLAO</name>
<keyword evidence="2" id="KW-0732">Signal</keyword>
<feature type="transmembrane region" description="Helical" evidence="1">
    <location>
        <begin position="85"/>
        <end position="105"/>
    </location>
</feature>
<keyword evidence="1" id="KW-0812">Transmembrane</keyword>
<evidence type="ECO:0000256" key="2">
    <source>
        <dbReference type="SAM" id="SignalP"/>
    </source>
</evidence>
<feature type="transmembrane region" description="Helical" evidence="1">
    <location>
        <begin position="55"/>
        <end position="73"/>
    </location>
</feature>
<reference evidence="3" key="1">
    <citation type="submission" date="2024-04" db="EMBL/GenBank/DDBJ databases">
        <title>Mariniflexile litorale, isolated from the shallow sediments of the Sea of Japan.</title>
        <authorList>
            <person name="Romanenko L."/>
            <person name="Isaeva M."/>
        </authorList>
    </citation>
    <scope>NUCLEOTIDE SEQUENCE [LARGE SCALE GENOMIC DNA]</scope>
    <source>
        <strain evidence="3">KMM 9835</strain>
    </source>
</reference>